<keyword evidence="2" id="KW-1185">Reference proteome</keyword>
<accession>A0AAV4VFN3</accession>
<dbReference type="AlphaFoldDB" id="A0AAV4VFN3"/>
<evidence type="ECO:0000313" key="2">
    <source>
        <dbReference type="Proteomes" id="UP001054945"/>
    </source>
</evidence>
<protein>
    <submittedName>
        <fullName evidence="1">Uncharacterized protein</fullName>
    </submittedName>
</protein>
<dbReference type="EMBL" id="BPLR01014471">
    <property type="protein sequence ID" value="GIY68952.1"/>
    <property type="molecule type" value="Genomic_DNA"/>
</dbReference>
<evidence type="ECO:0000313" key="1">
    <source>
        <dbReference type="EMBL" id="GIY68952.1"/>
    </source>
</evidence>
<feature type="non-terminal residue" evidence="1">
    <location>
        <position position="1"/>
    </location>
</feature>
<reference evidence="1 2" key="1">
    <citation type="submission" date="2021-06" db="EMBL/GenBank/DDBJ databases">
        <title>Caerostris extrusa draft genome.</title>
        <authorList>
            <person name="Kono N."/>
            <person name="Arakawa K."/>
        </authorList>
    </citation>
    <scope>NUCLEOTIDE SEQUENCE [LARGE SCALE GENOMIC DNA]</scope>
</reference>
<comment type="caution">
    <text evidence="1">The sequence shown here is derived from an EMBL/GenBank/DDBJ whole genome shotgun (WGS) entry which is preliminary data.</text>
</comment>
<name>A0AAV4VFN3_CAEEX</name>
<sequence>VPASMQKVMYKGLADESEFVKGFLLISERKYENGISDLEINVLRMSHHTQRIFEFGTEEKSSFSSGPNCGPTPTLQMCVHESAVG</sequence>
<organism evidence="1 2">
    <name type="scientific">Caerostris extrusa</name>
    <name type="common">Bark spider</name>
    <name type="synonym">Caerostris bankana</name>
    <dbReference type="NCBI Taxonomy" id="172846"/>
    <lineage>
        <taxon>Eukaryota</taxon>
        <taxon>Metazoa</taxon>
        <taxon>Ecdysozoa</taxon>
        <taxon>Arthropoda</taxon>
        <taxon>Chelicerata</taxon>
        <taxon>Arachnida</taxon>
        <taxon>Araneae</taxon>
        <taxon>Araneomorphae</taxon>
        <taxon>Entelegynae</taxon>
        <taxon>Araneoidea</taxon>
        <taxon>Araneidae</taxon>
        <taxon>Caerostris</taxon>
    </lineage>
</organism>
<proteinExistence type="predicted"/>
<gene>
    <name evidence="1" type="ORF">CEXT_336801</name>
</gene>
<dbReference type="Proteomes" id="UP001054945">
    <property type="component" value="Unassembled WGS sequence"/>
</dbReference>